<dbReference type="SUPFAM" id="SSF56574">
    <property type="entry name" value="Serpins"/>
    <property type="match status" value="1"/>
</dbReference>
<dbReference type="InterPro" id="IPR042185">
    <property type="entry name" value="Serpin_sf_2"/>
</dbReference>
<feature type="domain" description="Serpin" evidence="9">
    <location>
        <begin position="64"/>
        <end position="421"/>
    </location>
</feature>
<evidence type="ECO:0000256" key="2">
    <source>
        <dbReference type="ARBA" id="ARBA00009500"/>
    </source>
</evidence>
<dbReference type="InterPro" id="IPR023796">
    <property type="entry name" value="Serpin_dom"/>
</dbReference>
<keyword evidence="7" id="KW-0325">Glycoprotein</keyword>
<dbReference type="EMBL" id="VBQZ03000023">
    <property type="protein sequence ID" value="MXQ84827.1"/>
    <property type="molecule type" value="Genomic_DNA"/>
</dbReference>
<organism evidence="10 11">
    <name type="scientific">Bos mutus</name>
    <name type="common">wild yak</name>
    <dbReference type="NCBI Taxonomy" id="72004"/>
    <lineage>
        <taxon>Eukaryota</taxon>
        <taxon>Metazoa</taxon>
        <taxon>Chordata</taxon>
        <taxon>Craniata</taxon>
        <taxon>Vertebrata</taxon>
        <taxon>Euteleostomi</taxon>
        <taxon>Mammalia</taxon>
        <taxon>Eutheria</taxon>
        <taxon>Laurasiatheria</taxon>
        <taxon>Artiodactyla</taxon>
        <taxon>Ruminantia</taxon>
        <taxon>Pecora</taxon>
        <taxon>Bovidae</taxon>
        <taxon>Bovinae</taxon>
        <taxon>Bos</taxon>
    </lineage>
</organism>
<keyword evidence="11" id="KW-1185">Reference proteome</keyword>
<comment type="subcellular location">
    <subcellularLocation>
        <location evidence="1">Secreted</location>
    </subcellularLocation>
</comment>
<dbReference type="Proteomes" id="UP000322234">
    <property type="component" value="Unassembled WGS sequence"/>
</dbReference>
<dbReference type="InterPro" id="IPR036186">
    <property type="entry name" value="Serpin_sf"/>
</dbReference>
<dbReference type="FunFam" id="3.30.497.10:FF:000005">
    <property type="entry name" value="serpin I2 isoform X1"/>
    <property type="match status" value="1"/>
</dbReference>
<protein>
    <recommendedName>
        <fullName evidence="9">Serpin domain-containing protein</fullName>
    </recommendedName>
</protein>
<comment type="caution">
    <text evidence="10">The sequence shown here is derived from an EMBL/GenBank/DDBJ whole genome shotgun (WGS) entry which is preliminary data.</text>
</comment>
<dbReference type="AlphaFoldDB" id="A0A6B0R7B7"/>
<dbReference type="PANTHER" id="PTHR11461">
    <property type="entry name" value="SERINE PROTEASE INHIBITOR, SERPIN"/>
    <property type="match status" value="1"/>
</dbReference>
<dbReference type="GO" id="GO:0005615">
    <property type="term" value="C:extracellular space"/>
    <property type="evidence" value="ECO:0007669"/>
    <property type="project" value="InterPro"/>
</dbReference>
<evidence type="ECO:0000256" key="3">
    <source>
        <dbReference type="ARBA" id="ARBA00022525"/>
    </source>
</evidence>
<keyword evidence="3" id="KW-0964">Secreted</keyword>
<evidence type="ECO:0000256" key="6">
    <source>
        <dbReference type="ARBA" id="ARBA00022900"/>
    </source>
</evidence>
<gene>
    <name evidence="10" type="ORF">E5288_WYG021524</name>
</gene>
<evidence type="ECO:0000259" key="9">
    <source>
        <dbReference type="SMART" id="SM00093"/>
    </source>
</evidence>
<evidence type="ECO:0000256" key="7">
    <source>
        <dbReference type="ARBA" id="ARBA00023180"/>
    </source>
</evidence>
<evidence type="ECO:0000256" key="1">
    <source>
        <dbReference type="ARBA" id="ARBA00004613"/>
    </source>
</evidence>
<dbReference type="PANTHER" id="PTHR11461:SF50">
    <property type="entry name" value="NEUROSERPIN"/>
    <property type="match status" value="1"/>
</dbReference>
<evidence type="ECO:0000256" key="5">
    <source>
        <dbReference type="ARBA" id="ARBA00022729"/>
    </source>
</evidence>
<evidence type="ECO:0000313" key="10">
    <source>
        <dbReference type="EMBL" id="MXQ84827.1"/>
    </source>
</evidence>
<sequence>MGTRSPARWHHRQFLHTQDYNSRQAMRCNRRRWVGTLLANKERVPAFAGGGTTFTDETIAELSVNMYNHLRATGEDENILFSPLSVTLAMGMLELGAQGSTLKEIRHSMGYDSLKNGEEFSFLKDLSHMVTAEESQYVMKIANSLFVQNGFHISEEFLQMIKKYFNAEVNHVDFSQNVAVANYINKWVENNTNSLLKDLVSPRDFDAVTHLALINAVYFKGSWKSQFRPENTRTFSFTKDDESEVQIPMMYQQGEFYYGEFSDGSNEAGGIYQVLEIPYEGDAISMMLVLSRQEVPLATLEPLVKAQLIEEWANSVKKQKVEVYLPRFTVEQEIDLKDVLKALGVTEVFIKNANLTALSDNKEIFLSKAIHKCFIEVNEEGSEAAAASGMIAISRMAVLYPQVIVDHPFFFLIRNRRTAHIQGVPALIHYLFSNYMEYTAMTMEERMFISHATKVRLLPKLTENVNIQMIGLVDASPNFLNSQLLINQLQNSHGLKQYMHRYYEEDQVTMHPENTSSDLPYYKDIFPPKLDQSKLLYGTCDRSNGTKKSFRIPQRFYFTMSAHCSSPLPSGLPSDSFKYLTWHKVEQNDIQGSQLRCPRVREGPSAEELLFREEECTLPSQERVLEKNKWETWLQENWEDCTNLNLSFQDLGDPYQVENFNRILRRLIRVETLWLVDNSLVDLSALRLPRNTMYNVNYIIAIQTLQLSNQCIKRVEN</sequence>
<reference evidence="10" key="1">
    <citation type="submission" date="2019-10" db="EMBL/GenBank/DDBJ databases">
        <title>The sequence and de novo assembly of the wild yak genome.</title>
        <authorList>
            <person name="Liu Y."/>
        </authorList>
    </citation>
    <scope>NUCLEOTIDE SEQUENCE [LARGE SCALE GENOMIC DNA]</scope>
    <source>
        <strain evidence="10">WY2019</strain>
    </source>
</reference>
<keyword evidence="6" id="KW-0722">Serine protease inhibitor</keyword>
<evidence type="ECO:0000256" key="8">
    <source>
        <dbReference type="RuleBase" id="RU000411"/>
    </source>
</evidence>
<dbReference type="Pfam" id="PF00079">
    <property type="entry name" value="Serpin"/>
    <property type="match status" value="1"/>
</dbReference>
<keyword evidence="4" id="KW-0646">Protease inhibitor</keyword>
<dbReference type="CDD" id="cd02048">
    <property type="entry name" value="serpinI1_NSP"/>
    <property type="match status" value="1"/>
</dbReference>
<accession>A0A6B0R7B7</accession>
<dbReference type="Gene3D" id="3.30.497.10">
    <property type="entry name" value="Antithrombin, subunit I, domain 2"/>
    <property type="match status" value="1"/>
</dbReference>
<keyword evidence="5" id="KW-0732">Signal</keyword>
<dbReference type="SMART" id="SM00093">
    <property type="entry name" value="SERPIN"/>
    <property type="match status" value="1"/>
</dbReference>
<dbReference type="Gene3D" id="2.30.39.10">
    <property type="entry name" value="Alpha-1-antitrypsin, domain 1"/>
    <property type="match status" value="1"/>
</dbReference>
<evidence type="ECO:0000313" key="11">
    <source>
        <dbReference type="Proteomes" id="UP000322234"/>
    </source>
</evidence>
<dbReference type="InterPro" id="IPR000215">
    <property type="entry name" value="Serpin_fam"/>
</dbReference>
<name>A0A6B0R7B7_9CETA</name>
<dbReference type="InterPro" id="IPR042178">
    <property type="entry name" value="Serpin_sf_1"/>
</dbReference>
<dbReference type="GO" id="GO:0004867">
    <property type="term" value="F:serine-type endopeptidase inhibitor activity"/>
    <property type="evidence" value="ECO:0007669"/>
    <property type="project" value="UniProtKB-KW"/>
</dbReference>
<evidence type="ECO:0000256" key="4">
    <source>
        <dbReference type="ARBA" id="ARBA00022690"/>
    </source>
</evidence>
<comment type="similarity">
    <text evidence="2 8">Belongs to the serpin family.</text>
</comment>
<proteinExistence type="inferred from homology"/>